<accession>A0ACB7PI23</accession>
<name>A0ACB7PI23_9PEZI</name>
<sequence>MAIVEFPSSNIAKEFHAGDLLSTIIVAFIANLYEINTDFKPEEAASKQARDEGRDTAVIVQDISGGRINNCPFDIS</sequence>
<gene>
    <name evidence="1" type="ORF">F5144DRAFT_599376</name>
</gene>
<proteinExistence type="predicted"/>
<evidence type="ECO:0000313" key="1">
    <source>
        <dbReference type="EMBL" id="KAH6640695.1"/>
    </source>
</evidence>
<evidence type="ECO:0000313" key="2">
    <source>
        <dbReference type="Proteomes" id="UP000724584"/>
    </source>
</evidence>
<organism evidence="1 2">
    <name type="scientific">Chaetomium tenue</name>
    <dbReference type="NCBI Taxonomy" id="1854479"/>
    <lineage>
        <taxon>Eukaryota</taxon>
        <taxon>Fungi</taxon>
        <taxon>Dikarya</taxon>
        <taxon>Ascomycota</taxon>
        <taxon>Pezizomycotina</taxon>
        <taxon>Sordariomycetes</taxon>
        <taxon>Sordariomycetidae</taxon>
        <taxon>Sordariales</taxon>
        <taxon>Chaetomiaceae</taxon>
        <taxon>Chaetomium</taxon>
    </lineage>
</organism>
<reference evidence="1 2" key="1">
    <citation type="journal article" date="2021" name="Nat. Commun.">
        <title>Genetic determinants of endophytism in the Arabidopsis root mycobiome.</title>
        <authorList>
            <person name="Mesny F."/>
            <person name="Miyauchi S."/>
            <person name="Thiergart T."/>
            <person name="Pickel B."/>
            <person name="Atanasova L."/>
            <person name="Karlsson M."/>
            <person name="Huettel B."/>
            <person name="Barry K.W."/>
            <person name="Haridas S."/>
            <person name="Chen C."/>
            <person name="Bauer D."/>
            <person name="Andreopoulos W."/>
            <person name="Pangilinan J."/>
            <person name="LaButti K."/>
            <person name="Riley R."/>
            <person name="Lipzen A."/>
            <person name="Clum A."/>
            <person name="Drula E."/>
            <person name="Henrissat B."/>
            <person name="Kohler A."/>
            <person name="Grigoriev I.V."/>
            <person name="Martin F.M."/>
            <person name="Hacquard S."/>
        </authorList>
    </citation>
    <scope>NUCLEOTIDE SEQUENCE [LARGE SCALE GENOMIC DNA]</scope>
    <source>
        <strain evidence="1 2">MPI-SDFR-AT-0079</strain>
    </source>
</reference>
<keyword evidence="2" id="KW-1185">Reference proteome</keyword>
<protein>
    <submittedName>
        <fullName evidence="1">Uncharacterized protein</fullName>
    </submittedName>
</protein>
<comment type="caution">
    <text evidence="1">The sequence shown here is derived from an EMBL/GenBank/DDBJ whole genome shotgun (WGS) entry which is preliminary data.</text>
</comment>
<dbReference type="EMBL" id="JAGIZQ010000002">
    <property type="protein sequence ID" value="KAH6640695.1"/>
    <property type="molecule type" value="Genomic_DNA"/>
</dbReference>
<dbReference type="Proteomes" id="UP000724584">
    <property type="component" value="Unassembled WGS sequence"/>
</dbReference>